<protein>
    <submittedName>
        <fullName evidence="6">Integral membrane protein (Putative) [Lactobacillus plantarum JDM1]</fullName>
    </submittedName>
</protein>
<keyword evidence="2 5" id="KW-0812">Transmembrane</keyword>
<evidence type="ECO:0000313" key="7">
    <source>
        <dbReference type="Proteomes" id="UP000289996"/>
    </source>
</evidence>
<feature type="transmembrane region" description="Helical" evidence="5">
    <location>
        <begin position="12"/>
        <end position="31"/>
    </location>
</feature>
<organism evidence="6 7">
    <name type="scientific">Lactiplantibacillus mudanjiangensis</name>
    <dbReference type="NCBI Taxonomy" id="1296538"/>
    <lineage>
        <taxon>Bacteria</taxon>
        <taxon>Bacillati</taxon>
        <taxon>Bacillota</taxon>
        <taxon>Bacilli</taxon>
        <taxon>Lactobacillales</taxon>
        <taxon>Lactobacillaceae</taxon>
        <taxon>Lactiplantibacillus</taxon>
    </lineage>
</organism>
<dbReference type="InterPro" id="IPR019109">
    <property type="entry name" value="MamF_MmsF"/>
</dbReference>
<comment type="subcellular location">
    <subcellularLocation>
        <location evidence="1">Membrane</location>
        <topology evidence="1">Multi-pass membrane protein</topology>
    </subcellularLocation>
</comment>
<reference evidence="6 7" key="1">
    <citation type="submission" date="2018-11" db="EMBL/GenBank/DDBJ databases">
        <authorList>
            <person name="Wuyts S."/>
        </authorList>
    </citation>
    <scope>NUCLEOTIDE SEQUENCE [LARGE SCALE GENOMIC DNA]</scope>
    <source>
        <strain evidence="6">Lactobacillus mudanjiangensis AMBF249</strain>
    </source>
</reference>
<dbReference type="EMBL" id="UYIG01000001">
    <property type="protein sequence ID" value="VDG27042.1"/>
    <property type="molecule type" value="Genomic_DNA"/>
</dbReference>
<evidence type="ECO:0000256" key="2">
    <source>
        <dbReference type="ARBA" id="ARBA00022692"/>
    </source>
</evidence>
<accession>A0A660DUA0</accession>
<dbReference type="Pfam" id="PF09685">
    <property type="entry name" value="MamF_MmsF"/>
    <property type="match status" value="1"/>
</dbReference>
<gene>
    <name evidence="6" type="ORF">MUDAN_MDHGFNIF_00410</name>
</gene>
<evidence type="ECO:0000256" key="3">
    <source>
        <dbReference type="ARBA" id="ARBA00022989"/>
    </source>
</evidence>
<dbReference type="RefSeq" id="WP_130844674.1">
    <property type="nucleotide sequence ID" value="NZ_BJDY01000003.1"/>
</dbReference>
<evidence type="ECO:0000256" key="5">
    <source>
        <dbReference type="SAM" id="Phobius"/>
    </source>
</evidence>
<keyword evidence="3 5" id="KW-1133">Transmembrane helix</keyword>
<feature type="transmembrane region" description="Helical" evidence="5">
    <location>
        <begin position="43"/>
        <end position="68"/>
    </location>
</feature>
<keyword evidence="7" id="KW-1185">Reference proteome</keyword>
<dbReference type="AlphaFoldDB" id="A0A660DUA0"/>
<dbReference type="Proteomes" id="UP000289996">
    <property type="component" value="Unassembled WGS sequence"/>
</dbReference>
<evidence type="ECO:0000313" key="6">
    <source>
        <dbReference type="EMBL" id="VDG27042.1"/>
    </source>
</evidence>
<evidence type="ECO:0000256" key="4">
    <source>
        <dbReference type="ARBA" id="ARBA00023136"/>
    </source>
</evidence>
<evidence type="ECO:0000256" key="1">
    <source>
        <dbReference type="ARBA" id="ARBA00004141"/>
    </source>
</evidence>
<feature type="transmembrane region" description="Helical" evidence="5">
    <location>
        <begin position="74"/>
        <end position="95"/>
    </location>
</feature>
<keyword evidence="4 5" id="KW-0472">Membrane</keyword>
<dbReference type="OrthoDB" id="2328241at2"/>
<name>A0A660DUA0_9LACO</name>
<sequence length="107" mass="11902">MTRYRVINSLSYLSVLFLPVLFPLIVWVLTGDQPEIRRTAGRAFWLQLIPAILGIGALVMIGVTGFYWQDASKSGWLVVILLALLGLVALASYLWSIVRGIQILISD</sequence>
<proteinExistence type="predicted"/>